<dbReference type="Gene3D" id="1.10.600.10">
    <property type="entry name" value="Farnesyl Diphosphate Synthase"/>
    <property type="match status" value="1"/>
</dbReference>
<dbReference type="GO" id="GO:0005789">
    <property type="term" value="C:endoplasmic reticulum membrane"/>
    <property type="evidence" value="ECO:0000318"/>
    <property type="project" value="GO_Central"/>
</dbReference>
<dbReference type="Gramene" id="TraesCS5D03G0081200.1">
    <property type="protein sequence ID" value="TraesCS5D03G0081200.1.CDS"/>
    <property type="gene ID" value="TraesCS5D03G0081200"/>
</dbReference>
<evidence type="ECO:0008006" key="3">
    <source>
        <dbReference type="Google" id="ProtNLM"/>
    </source>
</evidence>
<dbReference type="Gramene" id="TraesCS5D02G032600.1">
    <property type="protein sequence ID" value="TraesCS5D02G032600.1"/>
    <property type="gene ID" value="TraesCS5D02G032600"/>
</dbReference>
<dbReference type="Proteomes" id="UP000019116">
    <property type="component" value="Chromosome 5D"/>
</dbReference>
<dbReference type="Gramene" id="TraesROB_scaffold_008473_01G000200.1">
    <property type="protein sequence ID" value="TraesROB_scaffold_008473_01G000200.1"/>
    <property type="gene ID" value="TraesROB_scaffold_008473_01G000200"/>
</dbReference>
<dbReference type="GO" id="GO:0045338">
    <property type="term" value="P:farnesyl diphosphate metabolic process"/>
    <property type="evidence" value="ECO:0000318"/>
    <property type="project" value="GO_Central"/>
</dbReference>
<sequence length="177" mass="20653">MGVLSRPEEVPALVRLKLAAGRIRREIPPQEHWAFAYDMLQRVSRSFALVIQQLGPDLRNAVCVFYLVLRALDTVEDDTAIPNEVKLPILRDFYRHIYNPDWLFSCGANDYRVLMDYFRQVSTAFLELGEGLYMHSRYVFSPTPWHQGGRVCREQQYMVVGFHFLPPRCFRSVIQGL</sequence>
<dbReference type="Gramene" id="TraesCLE_scaffold_052824_01G000400.1">
    <property type="protein sequence ID" value="TraesCLE_scaffold_052824_01G000400.1"/>
    <property type="gene ID" value="TraesCLE_scaffold_052824_01G000400"/>
</dbReference>
<dbReference type="Gramene" id="TraesWEE_scaffold_079934_01G000200.1">
    <property type="protein sequence ID" value="TraesWEE_scaffold_079934_01G000200.1"/>
    <property type="gene ID" value="TraesWEE_scaffold_079934_01G000200"/>
</dbReference>
<reference evidence="1" key="2">
    <citation type="submission" date="2018-10" db="UniProtKB">
        <authorList>
            <consortium name="EnsemblPlants"/>
        </authorList>
    </citation>
    <scope>IDENTIFICATION</scope>
</reference>
<dbReference type="EnsemblPlants" id="TraesCS5D02G032600.1">
    <property type="protein sequence ID" value="TraesCS5D02G032600.1"/>
    <property type="gene ID" value="TraesCS5D02G032600"/>
</dbReference>
<dbReference type="InterPro" id="IPR008949">
    <property type="entry name" value="Isoprenoid_synthase_dom_sf"/>
</dbReference>
<dbReference type="Pfam" id="PF00494">
    <property type="entry name" value="SQS_PSY"/>
    <property type="match status" value="1"/>
</dbReference>
<dbReference type="AlphaFoldDB" id="A0A3B6MK08"/>
<dbReference type="SMR" id="A0A3B6MK08"/>
<evidence type="ECO:0000313" key="2">
    <source>
        <dbReference type="Proteomes" id="UP000019116"/>
    </source>
</evidence>
<protein>
    <recommendedName>
        <fullName evidence="3">Squalene synthase</fullName>
    </recommendedName>
</protein>
<name>A0A3B6MK08_WHEAT</name>
<proteinExistence type="predicted"/>
<accession>A0A3B6MK08</accession>
<dbReference type="PANTHER" id="PTHR11626">
    <property type="entry name" value="FARNESYL-DIPHOSPHATE FARNESYLTRANSFERASE"/>
    <property type="match status" value="1"/>
</dbReference>
<keyword evidence="2" id="KW-1185">Reference proteome</keyword>
<reference evidence="1" key="1">
    <citation type="submission" date="2018-08" db="EMBL/GenBank/DDBJ databases">
        <authorList>
            <person name="Rossello M."/>
        </authorList>
    </citation>
    <scope>NUCLEOTIDE SEQUENCE [LARGE SCALE GENOMIC DNA]</scope>
    <source>
        <strain evidence="1">cv. Chinese Spring</strain>
    </source>
</reference>
<dbReference type="GO" id="GO:0010287">
    <property type="term" value="C:plastoglobule"/>
    <property type="evidence" value="ECO:0007669"/>
    <property type="project" value="UniProtKB-ARBA"/>
</dbReference>
<dbReference type="Gramene" id="TraesCAD_scaffold_080140_01G000200.1">
    <property type="protein sequence ID" value="TraesCAD_scaffold_080140_01G000200.1"/>
    <property type="gene ID" value="TraesCAD_scaffold_080140_01G000200"/>
</dbReference>
<dbReference type="InterPro" id="IPR002060">
    <property type="entry name" value="Squ/phyt_synthse"/>
</dbReference>
<organism evidence="1">
    <name type="scientific">Triticum aestivum</name>
    <name type="common">Wheat</name>
    <dbReference type="NCBI Taxonomy" id="4565"/>
    <lineage>
        <taxon>Eukaryota</taxon>
        <taxon>Viridiplantae</taxon>
        <taxon>Streptophyta</taxon>
        <taxon>Embryophyta</taxon>
        <taxon>Tracheophyta</taxon>
        <taxon>Spermatophyta</taxon>
        <taxon>Magnoliopsida</taxon>
        <taxon>Liliopsida</taxon>
        <taxon>Poales</taxon>
        <taxon>Poaceae</taxon>
        <taxon>BOP clade</taxon>
        <taxon>Pooideae</taxon>
        <taxon>Triticodae</taxon>
        <taxon>Triticeae</taxon>
        <taxon>Triticinae</taxon>
        <taxon>Triticum</taxon>
    </lineage>
</organism>
<dbReference type="SUPFAM" id="SSF48576">
    <property type="entry name" value="Terpenoid synthases"/>
    <property type="match status" value="1"/>
</dbReference>
<dbReference type="GO" id="GO:0051996">
    <property type="term" value="F:squalene synthase [NAD(P)H] activity"/>
    <property type="evidence" value="ECO:0000318"/>
    <property type="project" value="GO_Central"/>
</dbReference>
<dbReference type="InterPro" id="IPR044844">
    <property type="entry name" value="Trans_IPPS_euk-type"/>
</dbReference>
<dbReference type="PANTHER" id="PTHR11626:SF2">
    <property type="entry name" value="SQUALENE SYNTHASE"/>
    <property type="match status" value="1"/>
</dbReference>
<dbReference type="STRING" id="4565.A0A3B6MK08"/>
<evidence type="ECO:0000313" key="1">
    <source>
        <dbReference type="EnsemblPlants" id="TraesCS5D02G032600.1"/>
    </source>
</evidence>